<feature type="region of interest" description="Disordered" evidence="7">
    <location>
        <begin position="93"/>
        <end position="121"/>
    </location>
</feature>
<feature type="domain" description="CLIP1 zinc knuckle" evidence="8">
    <location>
        <begin position="182"/>
        <end position="199"/>
    </location>
</feature>
<evidence type="ECO:0000256" key="3">
    <source>
        <dbReference type="ARBA" id="ARBA00022701"/>
    </source>
</evidence>
<dbReference type="RefSeq" id="XP_009016126.1">
    <property type="nucleotide sequence ID" value="XM_009017878.1"/>
</dbReference>
<dbReference type="Pfam" id="PF16641">
    <property type="entry name" value="CLIP1_ZNF"/>
    <property type="match status" value="2"/>
</dbReference>
<dbReference type="EMBL" id="AMQM01003796">
    <property type="status" value="NOT_ANNOTATED_CDS"/>
    <property type="molecule type" value="Genomic_DNA"/>
</dbReference>
<organism evidence="10 11">
    <name type="scientific">Helobdella robusta</name>
    <name type="common">Californian leech</name>
    <dbReference type="NCBI Taxonomy" id="6412"/>
    <lineage>
        <taxon>Eukaryota</taxon>
        <taxon>Metazoa</taxon>
        <taxon>Spiralia</taxon>
        <taxon>Lophotrochozoa</taxon>
        <taxon>Annelida</taxon>
        <taxon>Clitellata</taxon>
        <taxon>Hirudinea</taxon>
        <taxon>Rhynchobdellida</taxon>
        <taxon>Glossiphoniidae</taxon>
        <taxon>Helobdella</taxon>
    </lineage>
</organism>
<dbReference type="EnsemblMetazoa" id="HelroT111063">
    <property type="protein sequence ID" value="HelroP111063"/>
    <property type="gene ID" value="HelroG111063"/>
</dbReference>
<name>T1EF75_HELRO</name>
<evidence type="ECO:0000259" key="8">
    <source>
        <dbReference type="Pfam" id="PF16641"/>
    </source>
</evidence>
<keyword evidence="3" id="KW-0493">Microtubule</keyword>
<dbReference type="CTD" id="20195227"/>
<dbReference type="AlphaFoldDB" id="T1EF75"/>
<proteinExistence type="predicted"/>
<dbReference type="KEGG" id="hro:HELRODRAFT_111063"/>
<dbReference type="STRING" id="6412.T1EF75"/>
<dbReference type="HOGENOM" id="CLU_1108112_0_0_1"/>
<sequence>MEMQKLKLALLDKKQSENNQHERFARSNKDSCTEDQMKEKDSTIKSLQKEVFRLNDELKNTKVPILPQVNDQEIKLLQQRIKQLEKVIHDNQVNNNNANNNNNNDIDNINNNNGESTDAGRLKQEKEAAVSQIDFLNAVIVDLQRKNTDLENKVQLLESSKSMTDSALEKFLASDANLTNIRPFCDICDMFDQHDTEDCPKQNGGGGVGSSGTSPMNASHYHGDPNEERPYCTTCEVFGHNLDQCKEEQTY</sequence>
<reference evidence="11" key="1">
    <citation type="submission" date="2012-12" db="EMBL/GenBank/DDBJ databases">
        <authorList>
            <person name="Hellsten U."/>
            <person name="Grimwood J."/>
            <person name="Chapman J.A."/>
            <person name="Shapiro H."/>
            <person name="Aerts A."/>
            <person name="Otillar R.P."/>
            <person name="Terry A.Y."/>
            <person name="Boore J.L."/>
            <person name="Simakov O."/>
            <person name="Marletaz F."/>
            <person name="Cho S.-J."/>
            <person name="Edsinger-Gonzales E."/>
            <person name="Havlak P."/>
            <person name="Kuo D.-H."/>
            <person name="Larsson T."/>
            <person name="Lv J."/>
            <person name="Arendt D."/>
            <person name="Savage R."/>
            <person name="Osoegawa K."/>
            <person name="de Jong P."/>
            <person name="Lindberg D.R."/>
            <person name="Seaver E.C."/>
            <person name="Weisblat D.A."/>
            <person name="Putnam N.H."/>
            <person name="Grigoriev I.V."/>
            <person name="Rokhsar D.S."/>
        </authorList>
    </citation>
    <scope>NUCLEOTIDE SEQUENCE</scope>
</reference>
<keyword evidence="4 6" id="KW-0175">Coiled coil</keyword>
<gene>
    <name evidence="10" type="primary">20195227</name>
    <name evidence="9" type="ORF">HELRODRAFT_111063</name>
</gene>
<dbReference type="InParanoid" id="T1EF75"/>
<dbReference type="InterPro" id="IPR032108">
    <property type="entry name" value="CLIP1_ZNF"/>
</dbReference>
<dbReference type="eggNOG" id="KOG4568">
    <property type="taxonomic scope" value="Eukaryota"/>
</dbReference>
<evidence type="ECO:0000256" key="1">
    <source>
        <dbReference type="ARBA" id="ARBA00004245"/>
    </source>
</evidence>
<evidence type="ECO:0000256" key="2">
    <source>
        <dbReference type="ARBA" id="ARBA00022490"/>
    </source>
</evidence>
<dbReference type="Proteomes" id="UP000015101">
    <property type="component" value="Unassembled WGS sequence"/>
</dbReference>
<keyword evidence="2" id="KW-0963">Cytoplasm</keyword>
<dbReference type="OMA" id="MNASHYH"/>
<keyword evidence="11" id="KW-1185">Reference proteome</keyword>
<accession>T1EF75</accession>
<evidence type="ECO:0000256" key="5">
    <source>
        <dbReference type="ARBA" id="ARBA00023212"/>
    </source>
</evidence>
<feature type="compositionally biased region" description="Low complexity" evidence="7">
    <location>
        <begin position="94"/>
        <end position="113"/>
    </location>
</feature>
<evidence type="ECO:0000313" key="9">
    <source>
        <dbReference type="EMBL" id="ESO05493.1"/>
    </source>
</evidence>
<feature type="region of interest" description="Disordered" evidence="7">
    <location>
        <begin position="200"/>
        <end position="222"/>
    </location>
</feature>
<feature type="domain" description="CLIP1 zinc knuckle" evidence="8">
    <location>
        <begin position="229"/>
        <end position="245"/>
    </location>
</feature>
<evidence type="ECO:0000313" key="11">
    <source>
        <dbReference type="Proteomes" id="UP000015101"/>
    </source>
</evidence>
<feature type="coiled-coil region" evidence="6">
    <location>
        <begin position="133"/>
        <end position="160"/>
    </location>
</feature>
<keyword evidence="5" id="KW-0206">Cytoskeleton</keyword>
<comment type="subcellular location">
    <subcellularLocation>
        <location evidence="1">Cytoplasm</location>
        <location evidence="1">Cytoskeleton</location>
    </subcellularLocation>
</comment>
<evidence type="ECO:0000256" key="6">
    <source>
        <dbReference type="SAM" id="Coils"/>
    </source>
</evidence>
<reference evidence="9 11" key="2">
    <citation type="journal article" date="2013" name="Nature">
        <title>Insights into bilaterian evolution from three spiralian genomes.</title>
        <authorList>
            <person name="Simakov O."/>
            <person name="Marletaz F."/>
            <person name="Cho S.J."/>
            <person name="Edsinger-Gonzales E."/>
            <person name="Havlak P."/>
            <person name="Hellsten U."/>
            <person name="Kuo D.H."/>
            <person name="Larsson T."/>
            <person name="Lv J."/>
            <person name="Arendt D."/>
            <person name="Savage R."/>
            <person name="Osoegawa K."/>
            <person name="de Jong P."/>
            <person name="Grimwood J."/>
            <person name="Chapman J.A."/>
            <person name="Shapiro H."/>
            <person name="Aerts A."/>
            <person name="Otillar R.P."/>
            <person name="Terry A.Y."/>
            <person name="Boore J.L."/>
            <person name="Grigoriev I.V."/>
            <person name="Lindberg D.R."/>
            <person name="Seaver E.C."/>
            <person name="Weisblat D.A."/>
            <person name="Putnam N.H."/>
            <person name="Rokhsar D.S."/>
        </authorList>
    </citation>
    <scope>NUCLEOTIDE SEQUENCE</scope>
</reference>
<dbReference type="EMBL" id="KB096325">
    <property type="protein sequence ID" value="ESO05493.1"/>
    <property type="molecule type" value="Genomic_DNA"/>
</dbReference>
<dbReference type="GeneID" id="20195227"/>
<evidence type="ECO:0000313" key="10">
    <source>
        <dbReference type="EnsemblMetazoa" id="HelroP111063"/>
    </source>
</evidence>
<dbReference type="OrthoDB" id="5412539at2759"/>
<feature type="region of interest" description="Disordered" evidence="7">
    <location>
        <begin position="12"/>
        <end position="41"/>
    </location>
</feature>
<reference evidence="10" key="3">
    <citation type="submission" date="2015-06" db="UniProtKB">
        <authorList>
            <consortium name="EnsemblMetazoa"/>
        </authorList>
    </citation>
    <scope>IDENTIFICATION</scope>
</reference>
<evidence type="ECO:0000256" key="4">
    <source>
        <dbReference type="ARBA" id="ARBA00023054"/>
    </source>
</evidence>
<dbReference type="GO" id="GO:0005874">
    <property type="term" value="C:microtubule"/>
    <property type="evidence" value="ECO:0007669"/>
    <property type="project" value="UniProtKB-KW"/>
</dbReference>
<protein>
    <recommendedName>
        <fullName evidence="8">CLIP1 zinc knuckle domain-containing protein</fullName>
    </recommendedName>
</protein>
<evidence type="ECO:0000256" key="7">
    <source>
        <dbReference type="SAM" id="MobiDB-lite"/>
    </source>
</evidence>